<reference evidence="10 11" key="1">
    <citation type="submission" date="2014-02" db="EMBL/GenBank/DDBJ databases">
        <title>Draft Genome of Hylemonella gracilis isolated from the Niagara River.</title>
        <authorList>
            <person name="Pawlowski D.R."/>
            <person name="Koudelka G.B."/>
        </authorList>
    </citation>
    <scope>NUCLEOTIDE SEQUENCE [LARGE SCALE GENOMIC DNA]</scope>
    <source>
        <strain evidence="10 11">Niagara R</strain>
    </source>
</reference>
<dbReference type="PANTHER" id="PTHR43731">
    <property type="entry name" value="RHOMBOID PROTEASE"/>
    <property type="match status" value="1"/>
</dbReference>
<evidence type="ECO:0000313" key="10">
    <source>
        <dbReference type="EMBL" id="EYC51953.1"/>
    </source>
</evidence>
<feature type="transmembrane region" description="Helical" evidence="8">
    <location>
        <begin position="135"/>
        <end position="155"/>
    </location>
</feature>
<evidence type="ECO:0000256" key="7">
    <source>
        <dbReference type="SAM" id="MobiDB-lite"/>
    </source>
</evidence>
<evidence type="ECO:0000256" key="8">
    <source>
        <dbReference type="SAM" id="Phobius"/>
    </source>
</evidence>
<keyword evidence="5 8" id="KW-1133">Transmembrane helix</keyword>
<dbReference type="Pfam" id="PF01694">
    <property type="entry name" value="Rhomboid"/>
    <property type="match status" value="1"/>
</dbReference>
<feature type="domain" description="Peptidase S54 rhomboid" evidence="9">
    <location>
        <begin position="70"/>
        <end position="208"/>
    </location>
</feature>
<dbReference type="STRING" id="1458275.AZ34_13375"/>
<keyword evidence="6 8" id="KW-0472">Membrane</keyword>
<keyword evidence="10" id="KW-0645">Protease</keyword>
<dbReference type="EMBL" id="JEMG01000001">
    <property type="protein sequence ID" value="EYC51953.1"/>
    <property type="molecule type" value="Genomic_DNA"/>
</dbReference>
<protein>
    <submittedName>
        <fullName evidence="10">Protease</fullName>
    </submittedName>
</protein>
<dbReference type="GO" id="GO:0006508">
    <property type="term" value="P:proteolysis"/>
    <property type="evidence" value="ECO:0007669"/>
    <property type="project" value="UniProtKB-KW"/>
</dbReference>
<comment type="similarity">
    <text evidence="2">Belongs to the peptidase S54 family.</text>
</comment>
<evidence type="ECO:0000313" key="11">
    <source>
        <dbReference type="Proteomes" id="UP000023268"/>
    </source>
</evidence>
<organism evidence="10 11">
    <name type="scientific">Hylemonella gracilis str. Niagara R</name>
    <dbReference type="NCBI Taxonomy" id="1458275"/>
    <lineage>
        <taxon>Bacteria</taxon>
        <taxon>Pseudomonadati</taxon>
        <taxon>Pseudomonadota</taxon>
        <taxon>Betaproteobacteria</taxon>
        <taxon>Burkholderiales</taxon>
        <taxon>Comamonadaceae</taxon>
        <taxon>Hylemonella</taxon>
    </lineage>
</organism>
<evidence type="ECO:0000256" key="3">
    <source>
        <dbReference type="ARBA" id="ARBA00022692"/>
    </source>
</evidence>
<evidence type="ECO:0000259" key="9">
    <source>
        <dbReference type="Pfam" id="PF01694"/>
    </source>
</evidence>
<dbReference type="AlphaFoldDB" id="A0A016XL64"/>
<dbReference type="InterPro" id="IPR035952">
    <property type="entry name" value="Rhomboid-like_sf"/>
</dbReference>
<dbReference type="Proteomes" id="UP000023268">
    <property type="component" value="Unassembled WGS sequence"/>
</dbReference>
<feature type="transmembrane region" description="Helical" evidence="8">
    <location>
        <begin position="108"/>
        <end position="129"/>
    </location>
</feature>
<name>A0A016XL64_9BURK</name>
<evidence type="ECO:0000256" key="1">
    <source>
        <dbReference type="ARBA" id="ARBA00004141"/>
    </source>
</evidence>
<comment type="caution">
    <text evidence="10">The sequence shown here is derived from an EMBL/GenBank/DDBJ whole genome shotgun (WGS) entry which is preliminary data.</text>
</comment>
<feature type="transmembrane region" description="Helical" evidence="8">
    <location>
        <begin position="72"/>
        <end position="96"/>
    </location>
</feature>
<dbReference type="eggNOG" id="COG0705">
    <property type="taxonomic scope" value="Bacteria"/>
</dbReference>
<evidence type="ECO:0000256" key="5">
    <source>
        <dbReference type="ARBA" id="ARBA00022989"/>
    </source>
</evidence>
<feature type="transmembrane region" description="Helical" evidence="8">
    <location>
        <begin position="26"/>
        <end position="52"/>
    </location>
</feature>
<evidence type="ECO:0000256" key="6">
    <source>
        <dbReference type="ARBA" id="ARBA00023136"/>
    </source>
</evidence>
<feature type="region of interest" description="Disordered" evidence="7">
    <location>
        <begin position="359"/>
        <end position="381"/>
    </location>
</feature>
<dbReference type="GO" id="GO:0016020">
    <property type="term" value="C:membrane"/>
    <property type="evidence" value="ECO:0007669"/>
    <property type="project" value="UniProtKB-SubCell"/>
</dbReference>
<comment type="subcellular location">
    <subcellularLocation>
        <location evidence="1">Membrane</location>
        <topology evidence="1">Multi-pass membrane protein</topology>
    </subcellularLocation>
</comment>
<dbReference type="PANTHER" id="PTHR43731:SF14">
    <property type="entry name" value="PRESENILIN-ASSOCIATED RHOMBOID-LIKE PROTEIN, MITOCHONDRIAL"/>
    <property type="match status" value="1"/>
</dbReference>
<dbReference type="SUPFAM" id="SSF144091">
    <property type="entry name" value="Rhomboid-like"/>
    <property type="match status" value="1"/>
</dbReference>
<feature type="transmembrane region" description="Helical" evidence="8">
    <location>
        <begin position="225"/>
        <end position="242"/>
    </location>
</feature>
<dbReference type="Gene3D" id="1.20.1540.10">
    <property type="entry name" value="Rhomboid-like"/>
    <property type="match status" value="1"/>
</dbReference>
<dbReference type="InterPro" id="IPR050925">
    <property type="entry name" value="Rhomboid_protease_S54"/>
</dbReference>
<gene>
    <name evidence="10" type="ORF">AZ34_13375</name>
</gene>
<evidence type="ECO:0000256" key="4">
    <source>
        <dbReference type="ARBA" id="ARBA00022801"/>
    </source>
</evidence>
<accession>A0A016XL64</accession>
<keyword evidence="3 8" id="KW-0812">Transmembrane</keyword>
<feature type="transmembrane region" description="Helical" evidence="8">
    <location>
        <begin position="167"/>
        <end position="187"/>
    </location>
</feature>
<evidence type="ECO:0000256" key="2">
    <source>
        <dbReference type="ARBA" id="ARBA00009045"/>
    </source>
</evidence>
<dbReference type="GO" id="GO:0004252">
    <property type="term" value="F:serine-type endopeptidase activity"/>
    <property type="evidence" value="ECO:0007669"/>
    <property type="project" value="InterPro"/>
</dbReference>
<dbReference type="OrthoDB" id="9778341at2"/>
<keyword evidence="4" id="KW-0378">Hydrolase</keyword>
<feature type="compositionally biased region" description="Low complexity" evidence="7">
    <location>
        <begin position="359"/>
        <end position="374"/>
    </location>
</feature>
<sequence length="381" mass="41535">MVSSVNQPRPLALTDLMRPHPRGMPVTLVLLTLNGVVFALMLASGGGLLHAVNEVSLAWGAGFGPATQDHQWWRLFTAMFVHFGVMHLALNLWALWDIGRVVERAYGSLRIGGIYVVSGLVGNLASLVVQGNQAVSGGASGAIFGLYGALVVFLWRERRLIERREFRWVMGASALFPLLMLVFGLWIPEIDNAAHAGGLLAGALLGCGTAPRWDPGRSTPAYPPWWSGLLLTAGVLALLLCMPDPPYRFGEEVQARAAIQRFLQEERKIHQRWDVLMDFRQGEQLSFDQMAEQVDRQITAAYQQSFAQLSAVQPVSAVPSQQALSELQAYAALRSEAASKLAEGLRAHDQEKIDQAMMQARNAAAQARKSPAQALPAPVSP</sequence>
<proteinExistence type="inferred from homology"/>
<dbReference type="InterPro" id="IPR022764">
    <property type="entry name" value="Peptidase_S54_rhomboid_dom"/>
</dbReference>